<feature type="region of interest" description="Disordered" evidence="1">
    <location>
        <begin position="27"/>
        <end position="58"/>
    </location>
</feature>
<dbReference type="RefSeq" id="XP_016442982.1">
    <property type="nucleotide sequence ID" value="XM_016587496.1"/>
</dbReference>
<dbReference type="AlphaFoldDB" id="A0A1S3XTH0"/>
<dbReference type="OrthoDB" id="1092276at2759"/>
<accession>A0A1S3XTH0</accession>
<proteinExistence type="predicted"/>
<gene>
    <name evidence="2" type="primary">LOC107768375</name>
</gene>
<protein>
    <recommendedName>
        <fullName evidence="3">Reverse transcriptase domain-containing protein</fullName>
    </recommendedName>
</protein>
<dbReference type="PaxDb" id="4097-A0A1S3XTH0"/>
<dbReference type="PANTHER" id="PTHR33240">
    <property type="entry name" value="OS08G0508500 PROTEIN"/>
    <property type="match status" value="1"/>
</dbReference>
<evidence type="ECO:0000256" key="1">
    <source>
        <dbReference type="SAM" id="MobiDB-lite"/>
    </source>
</evidence>
<evidence type="ECO:0008006" key="3">
    <source>
        <dbReference type="Google" id="ProtNLM"/>
    </source>
</evidence>
<organism evidence="2">
    <name type="scientific">Nicotiana tabacum</name>
    <name type="common">Common tobacco</name>
    <dbReference type="NCBI Taxonomy" id="4097"/>
    <lineage>
        <taxon>Eukaryota</taxon>
        <taxon>Viridiplantae</taxon>
        <taxon>Streptophyta</taxon>
        <taxon>Embryophyta</taxon>
        <taxon>Tracheophyta</taxon>
        <taxon>Spermatophyta</taxon>
        <taxon>Magnoliopsida</taxon>
        <taxon>eudicotyledons</taxon>
        <taxon>Gunneridae</taxon>
        <taxon>Pentapetalae</taxon>
        <taxon>asterids</taxon>
        <taxon>lamiids</taxon>
        <taxon>Solanales</taxon>
        <taxon>Solanaceae</taxon>
        <taxon>Nicotianoideae</taxon>
        <taxon>Nicotianeae</taxon>
        <taxon>Nicotiana</taxon>
    </lineage>
</organism>
<evidence type="ECO:0000313" key="2">
    <source>
        <dbReference type="RefSeq" id="XP_016442982.1"/>
    </source>
</evidence>
<dbReference type="KEGG" id="nta:107768375"/>
<feature type="compositionally biased region" description="Basic and acidic residues" evidence="1">
    <location>
        <begin position="33"/>
        <end position="55"/>
    </location>
</feature>
<sequence>MHNAYCAKVCADEDDLNRPTQRLTLVQAKIRKDRNDNARRDHPTPRPNRERHQPYAREAIAPYPRYEEGPSRPRIGTRNDREMVYAMEKLRPEVKWSPKMRSDSNTRKSDALCEFHQERGHKTEDCITLRQEVVNMLRQGHLKELLSDRRRTNFASGCEHHGPPKPPSPARTINMIISGSDDISINNMKFSTTHKLKRSITHEWYNEPEESIIFDKSDADSLTFAHSDALIIILRILDTDVKCIMTDDGSGACIIHP</sequence>
<reference evidence="2" key="1">
    <citation type="submission" date="2025-08" db="UniProtKB">
        <authorList>
            <consortium name="RefSeq"/>
        </authorList>
    </citation>
    <scope>IDENTIFICATION</scope>
</reference>
<dbReference type="PANTHER" id="PTHR33240:SF8">
    <property type="entry name" value="OS03G0439900 PROTEIN"/>
    <property type="match status" value="1"/>
</dbReference>
<name>A0A1S3XTH0_TOBAC</name>